<reference evidence="1 2" key="1">
    <citation type="submission" date="2021-06" db="EMBL/GenBank/DDBJ databases">
        <title>Caerostris darwini draft genome.</title>
        <authorList>
            <person name="Kono N."/>
            <person name="Arakawa K."/>
        </authorList>
    </citation>
    <scope>NUCLEOTIDE SEQUENCE [LARGE SCALE GENOMIC DNA]</scope>
</reference>
<accession>A0AAV4THV3</accession>
<gene>
    <name evidence="1" type="ORF">CDAR_267211</name>
</gene>
<organism evidence="1 2">
    <name type="scientific">Caerostris darwini</name>
    <dbReference type="NCBI Taxonomy" id="1538125"/>
    <lineage>
        <taxon>Eukaryota</taxon>
        <taxon>Metazoa</taxon>
        <taxon>Ecdysozoa</taxon>
        <taxon>Arthropoda</taxon>
        <taxon>Chelicerata</taxon>
        <taxon>Arachnida</taxon>
        <taxon>Araneae</taxon>
        <taxon>Araneomorphae</taxon>
        <taxon>Entelegynae</taxon>
        <taxon>Araneoidea</taxon>
        <taxon>Araneidae</taxon>
        <taxon>Caerostris</taxon>
    </lineage>
</organism>
<protein>
    <submittedName>
        <fullName evidence="1">Uncharacterized protein</fullName>
    </submittedName>
</protein>
<dbReference type="Proteomes" id="UP001054837">
    <property type="component" value="Unassembled WGS sequence"/>
</dbReference>
<comment type="caution">
    <text evidence="1">The sequence shown here is derived from an EMBL/GenBank/DDBJ whole genome shotgun (WGS) entry which is preliminary data.</text>
</comment>
<evidence type="ECO:0000313" key="1">
    <source>
        <dbReference type="EMBL" id="GIY44977.1"/>
    </source>
</evidence>
<sequence>MGKHSQSLLQRYHGVWKSAFLLVKTFDFTGKGVIKFFCEEYIPCKKRKKCLVMGLMQILGDLKTRFRRKAYAMLLLEKYIAY</sequence>
<name>A0AAV4THV3_9ARAC</name>
<proteinExistence type="predicted"/>
<dbReference type="EMBL" id="BPLQ01009584">
    <property type="protein sequence ID" value="GIY44977.1"/>
    <property type="molecule type" value="Genomic_DNA"/>
</dbReference>
<dbReference type="AlphaFoldDB" id="A0AAV4THV3"/>
<keyword evidence="2" id="KW-1185">Reference proteome</keyword>
<evidence type="ECO:0000313" key="2">
    <source>
        <dbReference type="Proteomes" id="UP001054837"/>
    </source>
</evidence>